<sequence length="105" mass="12056">MSSKKKPDEPSCEQEFKKLFKRAIKAYESQEFKTSYNSFQSVAFGPKIENTVLAFDAKYFLAIHLMFGLGVSQNPNAALRLFNEVSKSNSKYKNEAKERFDVWVG</sequence>
<comment type="caution">
    <text evidence="1">The sequence shown here is derived from an EMBL/GenBank/DDBJ whole genome shotgun (WGS) entry which is preliminary data.</text>
</comment>
<gene>
    <name evidence="1" type="ORF">RPERSI_LOCUS26053</name>
</gene>
<feature type="non-terminal residue" evidence="1">
    <location>
        <position position="105"/>
    </location>
</feature>
<keyword evidence="2" id="KW-1185">Reference proteome</keyword>
<protein>
    <submittedName>
        <fullName evidence="1">19723_t:CDS:1</fullName>
    </submittedName>
</protein>
<organism evidence="1 2">
    <name type="scientific">Racocetra persica</name>
    <dbReference type="NCBI Taxonomy" id="160502"/>
    <lineage>
        <taxon>Eukaryota</taxon>
        <taxon>Fungi</taxon>
        <taxon>Fungi incertae sedis</taxon>
        <taxon>Mucoromycota</taxon>
        <taxon>Glomeromycotina</taxon>
        <taxon>Glomeromycetes</taxon>
        <taxon>Diversisporales</taxon>
        <taxon>Gigasporaceae</taxon>
        <taxon>Racocetra</taxon>
    </lineage>
</organism>
<reference evidence="1" key="1">
    <citation type="submission" date="2021-06" db="EMBL/GenBank/DDBJ databases">
        <authorList>
            <person name="Kallberg Y."/>
            <person name="Tangrot J."/>
            <person name="Rosling A."/>
        </authorList>
    </citation>
    <scope>NUCLEOTIDE SEQUENCE</scope>
    <source>
        <strain evidence="1">MA461A</strain>
    </source>
</reference>
<proteinExistence type="predicted"/>
<evidence type="ECO:0000313" key="2">
    <source>
        <dbReference type="Proteomes" id="UP000789920"/>
    </source>
</evidence>
<evidence type="ECO:0000313" key="1">
    <source>
        <dbReference type="EMBL" id="CAG8823575.1"/>
    </source>
</evidence>
<name>A0ACA9S3H5_9GLOM</name>
<dbReference type="EMBL" id="CAJVQC010087718">
    <property type="protein sequence ID" value="CAG8823575.1"/>
    <property type="molecule type" value="Genomic_DNA"/>
</dbReference>
<dbReference type="Proteomes" id="UP000789920">
    <property type="component" value="Unassembled WGS sequence"/>
</dbReference>
<accession>A0ACA9S3H5</accession>